<sequence>MRSCQRYSTDLPRGAWALTGLFVVLVGLFYTALVHADDQNPYSMKAVRVAYVEFPPITYRTAEGEPAGEFVEITRKVAAEAGYELEFIYLPVARTYLYLKDGTVDLWLGLSATPVLKEAVLESWISPIPVELSAWYRQDTEPLEHMDQLHGSMVILIGGYTYGGLRYWLEDQPDIRITEAPNHRSAVDMLKRKRGDYLLDYRQPVREILTHPSDAIIRESEVRSRNSAWMFSLASSRAAILREAFDDAYLRLAERGEVPPVRRFEKTFVLPGFPDEYR</sequence>
<gene>
    <name evidence="2" type="ORF">J122_3362</name>
</gene>
<keyword evidence="3" id="KW-1185">Reference proteome</keyword>
<evidence type="ECO:0000313" key="3">
    <source>
        <dbReference type="Proteomes" id="UP000070282"/>
    </source>
</evidence>
<dbReference type="InterPro" id="IPR001638">
    <property type="entry name" value="Solute-binding_3/MltF_N"/>
</dbReference>
<dbReference type="AlphaFoldDB" id="A0A137S4V7"/>
<evidence type="ECO:0000313" key="2">
    <source>
        <dbReference type="EMBL" id="KXO07468.1"/>
    </source>
</evidence>
<dbReference type="Proteomes" id="UP000070282">
    <property type="component" value="Unassembled WGS sequence"/>
</dbReference>
<proteinExistence type="predicted"/>
<dbReference type="PATRIC" id="fig|1306954.6.peg.1932"/>
<dbReference type="Pfam" id="PF00497">
    <property type="entry name" value="SBP_bac_3"/>
    <property type="match status" value="1"/>
</dbReference>
<name>A0A137S4V7_9GAMM</name>
<evidence type="ECO:0000259" key="1">
    <source>
        <dbReference type="Pfam" id="PF00497"/>
    </source>
</evidence>
<organism evidence="2 3">
    <name type="scientific">Marinobacter excellens LAMA 842</name>
    <dbReference type="NCBI Taxonomy" id="1306954"/>
    <lineage>
        <taxon>Bacteria</taxon>
        <taxon>Pseudomonadati</taxon>
        <taxon>Pseudomonadota</taxon>
        <taxon>Gammaproteobacteria</taxon>
        <taxon>Pseudomonadales</taxon>
        <taxon>Marinobacteraceae</taxon>
        <taxon>Marinobacter</taxon>
    </lineage>
</organism>
<dbReference type="RefSeq" id="WP_058090889.1">
    <property type="nucleotide sequence ID" value="NZ_LOCO01000023.1"/>
</dbReference>
<accession>A0A137S4V7</accession>
<reference evidence="3" key="1">
    <citation type="submission" date="2015-12" db="EMBL/GenBank/DDBJ databases">
        <authorList>
            <person name="Lima A."/>
            <person name="Farahani Zayas N."/>
            <person name="Castro Da Silva M.A."/>
            <person name="Cabral A."/>
            <person name="Pessatti M.L."/>
        </authorList>
    </citation>
    <scope>NUCLEOTIDE SEQUENCE [LARGE SCALE GENOMIC DNA]</scope>
    <source>
        <strain evidence="3">LAMA 842</strain>
    </source>
</reference>
<dbReference type="SUPFAM" id="SSF53850">
    <property type="entry name" value="Periplasmic binding protein-like II"/>
    <property type="match status" value="1"/>
</dbReference>
<protein>
    <recommendedName>
        <fullName evidence="1">Solute-binding protein family 3/N-terminal domain-containing protein</fullName>
    </recommendedName>
</protein>
<dbReference type="Gene3D" id="3.40.190.10">
    <property type="entry name" value="Periplasmic binding protein-like II"/>
    <property type="match status" value="2"/>
</dbReference>
<dbReference type="EMBL" id="LOCO01000023">
    <property type="protein sequence ID" value="KXO07468.1"/>
    <property type="molecule type" value="Genomic_DNA"/>
</dbReference>
<comment type="caution">
    <text evidence="2">The sequence shown here is derived from an EMBL/GenBank/DDBJ whole genome shotgun (WGS) entry which is preliminary data.</text>
</comment>
<feature type="domain" description="Solute-binding protein family 3/N-terminal" evidence="1">
    <location>
        <begin position="52"/>
        <end position="121"/>
    </location>
</feature>